<dbReference type="Pfam" id="PF02687">
    <property type="entry name" value="FtsX"/>
    <property type="match status" value="2"/>
</dbReference>
<evidence type="ECO:0000313" key="11">
    <source>
        <dbReference type="Proteomes" id="UP001059380"/>
    </source>
</evidence>
<dbReference type="AlphaFoldDB" id="A0A9J7BKT6"/>
<evidence type="ECO:0000313" key="10">
    <source>
        <dbReference type="EMBL" id="UWZ82386.1"/>
    </source>
</evidence>
<dbReference type="InterPro" id="IPR047928">
    <property type="entry name" value="Perm_prefix_1"/>
</dbReference>
<dbReference type="RefSeq" id="WP_260791570.1">
    <property type="nucleotide sequence ID" value="NZ_CP093313.1"/>
</dbReference>
<evidence type="ECO:0000256" key="4">
    <source>
        <dbReference type="ARBA" id="ARBA00022989"/>
    </source>
</evidence>
<comment type="similarity">
    <text evidence="6">Belongs to the ABC-4 integral membrane protein family.</text>
</comment>
<comment type="subcellular location">
    <subcellularLocation>
        <location evidence="1">Cell membrane</location>
        <topology evidence="1">Multi-pass membrane protein</topology>
    </subcellularLocation>
</comment>
<evidence type="ECO:0000256" key="3">
    <source>
        <dbReference type="ARBA" id="ARBA00022692"/>
    </source>
</evidence>
<feature type="domain" description="MacB-like periplasmic core" evidence="9">
    <location>
        <begin position="596"/>
        <end position="757"/>
    </location>
</feature>
<evidence type="ECO:0000256" key="5">
    <source>
        <dbReference type="ARBA" id="ARBA00023136"/>
    </source>
</evidence>
<evidence type="ECO:0000256" key="2">
    <source>
        <dbReference type="ARBA" id="ARBA00022475"/>
    </source>
</evidence>
<evidence type="ECO:0000256" key="1">
    <source>
        <dbReference type="ARBA" id="ARBA00004651"/>
    </source>
</evidence>
<dbReference type="GO" id="GO:0022857">
    <property type="term" value="F:transmembrane transporter activity"/>
    <property type="evidence" value="ECO:0007669"/>
    <property type="project" value="TreeGrafter"/>
</dbReference>
<dbReference type="NCBIfam" id="NF038403">
    <property type="entry name" value="perm_prefix_1"/>
    <property type="match status" value="1"/>
</dbReference>
<feature type="transmembrane region" description="Helical" evidence="7">
    <location>
        <begin position="474"/>
        <end position="499"/>
    </location>
</feature>
<evidence type="ECO:0000259" key="9">
    <source>
        <dbReference type="Pfam" id="PF12704"/>
    </source>
</evidence>
<evidence type="ECO:0000256" key="6">
    <source>
        <dbReference type="ARBA" id="ARBA00038076"/>
    </source>
</evidence>
<feature type="transmembrane region" description="Helical" evidence="7">
    <location>
        <begin position="96"/>
        <end position="122"/>
    </location>
</feature>
<feature type="domain" description="MacB-like periplasmic core" evidence="9">
    <location>
        <begin position="97"/>
        <end position="327"/>
    </location>
</feature>
<protein>
    <submittedName>
        <fullName evidence="10">ABC transporter permease</fullName>
    </submittedName>
</protein>
<dbReference type="InterPro" id="IPR050250">
    <property type="entry name" value="Macrolide_Exporter_MacB"/>
</dbReference>
<feature type="domain" description="ABC3 transporter permease C-terminal" evidence="8">
    <location>
        <begin position="382"/>
        <end position="500"/>
    </location>
</feature>
<gene>
    <name evidence="10" type="ORF">MOP44_17625</name>
</gene>
<evidence type="ECO:0000259" key="8">
    <source>
        <dbReference type="Pfam" id="PF02687"/>
    </source>
</evidence>
<dbReference type="PANTHER" id="PTHR30572">
    <property type="entry name" value="MEMBRANE COMPONENT OF TRANSPORTER-RELATED"/>
    <property type="match status" value="1"/>
</dbReference>
<evidence type="ECO:0000256" key="7">
    <source>
        <dbReference type="SAM" id="Phobius"/>
    </source>
</evidence>
<dbReference type="PANTHER" id="PTHR30572:SF4">
    <property type="entry name" value="ABC TRANSPORTER PERMEASE YTRF"/>
    <property type="match status" value="1"/>
</dbReference>
<dbReference type="Proteomes" id="UP001059380">
    <property type="component" value="Chromosome"/>
</dbReference>
<dbReference type="NCBIfam" id="TIGR03434">
    <property type="entry name" value="ADOP"/>
    <property type="match status" value="1"/>
</dbReference>
<reference evidence="10" key="1">
    <citation type="submission" date="2021-04" db="EMBL/GenBank/DDBJ databases">
        <title>Phylogenetic analysis of Acidobacteriaceae.</title>
        <authorList>
            <person name="Qiu L."/>
            <person name="Zhang Q."/>
        </authorList>
    </citation>
    <scope>NUCLEOTIDE SEQUENCE</scope>
    <source>
        <strain evidence="10">DSM 25168</strain>
    </source>
</reference>
<keyword evidence="2" id="KW-1003">Cell membrane</keyword>
<keyword evidence="5 7" id="KW-0472">Membrane</keyword>
<feature type="transmembrane region" description="Helical" evidence="7">
    <location>
        <begin position="377"/>
        <end position="400"/>
    </location>
</feature>
<dbReference type="Pfam" id="PF12704">
    <property type="entry name" value="MacB_PCD"/>
    <property type="match status" value="2"/>
</dbReference>
<dbReference type="KEGG" id="orp:MOP44_17625"/>
<dbReference type="InterPro" id="IPR003838">
    <property type="entry name" value="ABC3_permease_C"/>
</dbReference>
<dbReference type="InterPro" id="IPR025857">
    <property type="entry name" value="MacB_PCD"/>
</dbReference>
<keyword evidence="11" id="KW-1185">Reference proteome</keyword>
<feature type="transmembrane region" description="Helical" evidence="7">
    <location>
        <begin position="520"/>
        <end position="544"/>
    </location>
</feature>
<name>A0A9J7BKT6_9BACT</name>
<feature type="transmembrane region" description="Helical" evidence="7">
    <location>
        <begin position="431"/>
        <end position="454"/>
    </location>
</feature>
<sequence>MNLLTNLFRGLRSLFGKRRVDRELDEELAAFVEASAADKQRHGMSREAAQRAARVEVGSAGAVKHQVWSSRWESVPDNFFQDIRFALRQLIKSPGFTTIAILSLMLGIGANTAIFTLLNVILLRPLPVQNPKELLLFGDGRASGSTGSIPDGSWRLFSYSFYRDFRAKDVSFSGVAAISSSQFHTKASIAGGAYQTTQVDLVSGSFFNVLGVPAFLGRTIGESDDATAGAAPVAVASYTWFQRHFNGDTAALGKVIRIQSHDYTLVGVARPGFTGISVGQPADLWIPLSMEKEISPGWNGLDNKFFQSLYLIGRLKPGVTAAQASSETNVLFKQIVRSYMGAQPSAQHLDDLAHASVELTPGAHGVSRLRGKFSSPLMILMAIVALVLLIACANIANMLLARGVNRTREVAVRMAVGATRRRIVVQLLTESLLLALLGAAAGMALAWKASALLLHMATPGPEPIPLDVHPDLAVLAYTLGVTVITALLFGMLPAFRATGLEFTPALKDGRGSSSVSTRGALARSLIVGQVALSVLLLVVAGLFVRSLINLASIDTGFDKHNALVFSLDSSTANLPHKTPDEIRSVRLQEQIESRVQTIPGVQADSFAFFTFNQGGWSDQVLFQGVTRTPHNGEDVFFNNVGNGFFSAMGIPLVAGRTFTANDTQTSPKVAVINETMARRFFPDGWAIGKRFAIGEAPDHPGEIEVIGIVKDAKYTALNEGTLMGAYFPCTQQVGFYGNFVVRYAPGANRSEIISRTRAAVAQINPNILLNSVTSLEEQVDGSIATQSLIARLSSFFGIVAVFLACIGIYGLLSYSVARRTSELGIRVALGARSGALLWMILRESLLLLALGLTVGASVAVGSTRILKSLLYELSPLDPMAMAISIAVVAVMTLAAAWLPAHRATRIEPMQALRTE</sequence>
<dbReference type="EMBL" id="CP093313">
    <property type="protein sequence ID" value="UWZ82386.1"/>
    <property type="molecule type" value="Genomic_DNA"/>
</dbReference>
<organism evidence="10 11">
    <name type="scientific">Occallatibacter riparius</name>
    <dbReference type="NCBI Taxonomy" id="1002689"/>
    <lineage>
        <taxon>Bacteria</taxon>
        <taxon>Pseudomonadati</taxon>
        <taxon>Acidobacteriota</taxon>
        <taxon>Terriglobia</taxon>
        <taxon>Terriglobales</taxon>
        <taxon>Acidobacteriaceae</taxon>
        <taxon>Occallatibacter</taxon>
    </lineage>
</organism>
<keyword evidence="3 7" id="KW-0812">Transmembrane</keyword>
<accession>A0A9J7BKT6</accession>
<feature type="transmembrane region" description="Helical" evidence="7">
    <location>
        <begin position="879"/>
        <end position="900"/>
    </location>
</feature>
<feature type="transmembrane region" description="Helical" evidence="7">
    <location>
        <begin position="835"/>
        <end position="859"/>
    </location>
</feature>
<feature type="transmembrane region" description="Helical" evidence="7">
    <location>
        <begin position="795"/>
        <end position="814"/>
    </location>
</feature>
<proteinExistence type="inferred from homology"/>
<dbReference type="GO" id="GO:0005886">
    <property type="term" value="C:plasma membrane"/>
    <property type="evidence" value="ECO:0007669"/>
    <property type="project" value="UniProtKB-SubCell"/>
</dbReference>
<dbReference type="InterPro" id="IPR017800">
    <property type="entry name" value="ADOP"/>
</dbReference>
<feature type="domain" description="ABC3 transporter permease C-terminal" evidence="8">
    <location>
        <begin position="795"/>
        <end position="908"/>
    </location>
</feature>
<keyword evidence="4 7" id="KW-1133">Transmembrane helix</keyword>